<keyword evidence="3" id="KW-1185">Reference proteome</keyword>
<proteinExistence type="predicted"/>
<protein>
    <submittedName>
        <fullName evidence="2">Uncharacterized protein</fullName>
    </submittedName>
</protein>
<feature type="non-terminal residue" evidence="2">
    <location>
        <position position="334"/>
    </location>
</feature>
<accession>A0AAV4M4D1</accession>
<comment type="caution">
    <text evidence="2">The sequence shown here is derived from an EMBL/GenBank/DDBJ whole genome shotgun (WGS) entry which is preliminary data.</text>
</comment>
<evidence type="ECO:0000256" key="1">
    <source>
        <dbReference type="SAM" id="Coils"/>
    </source>
</evidence>
<reference evidence="2 3" key="1">
    <citation type="submission" date="2021-06" db="EMBL/GenBank/DDBJ databases">
        <title>Caerostris extrusa draft genome.</title>
        <authorList>
            <person name="Kono N."/>
            <person name="Arakawa K."/>
        </authorList>
    </citation>
    <scope>NUCLEOTIDE SEQUENCE [LARGE SCALE GENOMIC DNA]</scope>
</reference>
<dbReference type="Proteomes" id="UP001054945">
    <property type="component" value="Unassembled WGS sequence"/>
</dbReference>
<sequence length="334" mass="39069">MYRSLKNKFLLIKEQFKEVSIERKASNDNINNKKDVLKRFEEETKLMNLKIQNEQQRLDVSKAAFDEVENKKQALNLEKVKKVDACVSMKDSLNFNIHFVKNQNSHLSKLKNLHEKSILNVNSLNEDIIKNTSCIISEQAKLKAKIDSLLSHLKEVLLNSTEQQENYLTKANEFHEKLEEMLSCWKQSSVQLVFDFKNFIDESLENCISLKNKFNLEFVPLNSTDEKIIEIILNNKNGTAVMIASCICRTQQSIEASLKFLYDILYLLEVVQTKVKEQIKCLESTIHCHTKERMKFLNCTYSTMMKVHEQFDELLDFSLRMKSDTIDHDQDLKL</sequence>
<organism evidence="2 3">
    <name type="scientific">Caerostris extrusa</name>
    <name type="common">Bark spider</name>
    <name type="synonym">Caerostris bankana</name>
    <dbReference type="NCBI Taxonomy" id="172846"/>
    <lineage>
        <taxon>Eukaryota</taxon>
        <taxon>Metazoa</taxon>
        <taxon>Ecdysozoa</taxon>
        <taxon>Arthropoda</taxon>
        <taxon>Chelicerata</taxon>
        <taxon>Arachnida</taxon>
        <taxon>Araneae</taxon>
        <taxon>Araneomorphae</taxon>
        <taxon>Entelegynae</taxon>
        <taxon>Araneoidea</taxon>
        <taxon>Araneidae</taxon>
        <taxon>Caerostris</taxon>
    </lineage>
</organism>
<evidence type="ECO:0000313" key="3">
    <source>
        <dbReference type="Proteomes" id="UP001054945"/>
    </source>
</evidence>
<evidence type="ECO:0000313" key="2">
    <source>
        <dbReference type="EMBL" id="GIX66828.1"/>
    </source>
</evidence>
<name>A0AAV4M4D1_CAEEX</name>
<dbReference type="AlphaFoldDB" id="A0AAV4M4D1"/>
<dbReference type="EMBL" id="BPLR01019343">
    <property type="protein sequence ID" value="GIX66828.1"/>
    <property type="molecule type" value="Genomic_DNA"/>
</dbReference>
<gene>
    <name evidence="2" type="primary">AVEN_63169_1</name>
    <name evidence="2" type="ORF">CEXT_415211</name>
</gene>
<feature type="coiled-coil region" evidence="1">
    <location>
        <begin position="23"/>
        <end position="78"/>
    </location>
</feature>
<keyword evidence="1" id="KW-0175">Coiled coil</keyword>